<keyword evidence="2" id="KW-0255">Endonuclease</keyword>
<dbReference type="SMART" id="SM00507">
    <property type="entry name" value="HNHc"/>
    <property type="match status" value="1"/>
</dbReference>
<dbReference type="Pfam" id="PF14279">
    <property type="entry name" value="HNH_5"/>
    <property type="match status" value="1"/>
</dbReference>
<comment type="caution">
    <text evidence="2">The sequence shown here is derived from an EMBL/GenBank/DDBJ whole genome shotgun (WGS) entry which is preliminary data.</text>
</comment>
<keyword evidence="3" id="KW-1185">Reference proteome</keyword>
<dbReference type="PANTHER" id="PTHR33877">
    <property type="entry name" value="SLL1193 PROTEIN"/>
    <property type="match status" value="1"/>
</dbReference>
<keyword evidence="2" id="KW-0378">Hydrolase</keyword>
<dbReference type="Proteomes" id="UP001652504">
    <property type="component" value="Unassembled WGS sequence"/>
</dbReference>
<evidence type="ECO:0000313" key="3">
    <source>
        <dbReference type="Proteomes" id="UP001652504"/>
    </source>
</evidence>
<keyword evidence="2" id="KW-0540">Nuclease</keyword>
<dbReference type="GO" id="GO:0004519">
    <property type="term" value="F:endonuclease activity"/>
    <property type="evidence" value="ECO:0007669"/>
    <property type="project" value="UniProtKB-KW"/>
</dbReference>
<dbReference type="Gene3D" id="1.10.30.50">
    <property type="match status" value="1"/>
</dbReference>
<dbReference type="RefSeq" id="WP_263713749.1">
    <property type="nucleotide sequence ID" value="NZ_JAOWKX010000011.1"/>
</dbReference>
<gene>
    <name evidence="2" type="ORF">OE749_17335</name>
</gene>
<protein>
    <submittedName>
        <fullName evidence="2">HNH endonuclease</fullName>
    </submittedName>
</protein>
<dbReference type="InterPro" id="IPR029471">
    <property type="entry name" value="HNH_5"/>
</dbReference>
<dbReference type="InterPro" id="IPR052892">
    <property type="entry name" value="NA-targeting_endonuclease"/>
</dbReference>
<accession>A0ABT3ADS5</accession>
<organism evidence="2 3">
    <name type="scientific">Fluctibacter corallii</name>
    <dbReference type="NCBI Taxonomy" id="2984329"/>
    <lineage>
        <taxon>Bacteria</taxon>
        <taxon>Pseudomonadati</taxon>
        <taxon>Pseudomonadota</taxon>
        <taxon>Gammaproteobacteria</taxon>
        <taxon>Alteromonadales</taxon>
        <taxon>Alteromonadaceae</taxon>
        <taxon>Fluctibacter</taxon>
    </lineage>
</organism>
<dbReference type="EMBL" id="JAOWKX010000011">
    <property type="protein sequence ID" value="MCV2886462.1"/>
    <property type="molecule type" value="Genomic_DNA"/>
</dbReference>
<dbReference type="InterPro" id="IPR003615">
    <property type="entry name" value="HNH_nuc"/>
</dbReference>
<dbReference type="CDD" id="cd00085">
    <property type="entry name" value="HNHc"/>
    <property type="match status" value="1"/>
</dbReference>
<name>A0ABT3ADS5_9ALTE</name>
<evidence type="ECO:0000259" key="1">
    <source>
        <dbReference type="SMART" id="SM00507"/>
    </source>
</evidence>
<evidence type="ECO:0000313" key="2">
    <source>
        <dbReference type="EMBL" id="MCV2886462.1"/>
    </source>
</evidence>
<feature type="domain" description="HNH nuclease" evidence="1">
    <location>
        <begin position="75"/>
        <end position="128"/>
    </location>
</feature>
<reference evidence="2 3" key="1">
    <citation type="submission" date="2022-10" db="EMBL/GenBank/DDBJ databases">
        <title>Aestuariibacter sp. AA17 isolated from Montipora capitata coral fragment.</title>
        <authorList>
            <person name="Emsley S.A."/>
            <person name="Pfannmuller K.M."/>
            <person name="Loughran R.M."/>
            <person name="Shlafstein M."/>
            <person name="Papke E."/>
            <person name="Saw J.H."/>
            <person name="Ushijima B."/>
            <person name="Videau P."/>
        </authorList>
    </citation>
    <scope>NUCLEOTIDE SEQUENCE [LARGE SCALE GENOMIC DNA]</scope>
    <source>
        <strain evidence="2 3">AA17</strain>
    </source>
</reference>
<dbReference type="PANTHER" id="PTHR33877:SF2">
    <property type="entry name" value="OS07G0170200 PROTEIN"/>
    <property type="match status" value="1"/>
</dbReference>
<sequence length="199" mass="22801">MYILKLNQSAQPVEWISVEEACRQYCLGNVMFELGQSKKLLLGGTNKEGEQSRLNIASIIGCRGKVTRNVGYIPLRNRWLFARDDHTCLYCGRRFKSGQLTMDHIIPRSRGGRKNWTNAATACKRCNVIKGARTPEEAGMALIAVPFKPNQYEQLFLRNHRILPDQVDYLCGQFSPRRNWLRRGIDTPSMLTENQQQIA</sequence>
<proteinExistence type="predicted"/>